<protein>
    <submittedName>
        <fullName evidence="2">Uncharacterized protein DUF2867</fullName>
    </submittedName>
</protein>
<evidence type="ECO:0000313" key="2">
    <source>
        <dbReference type="EMBL" id="TDO45763.1"/>
    </source>
</evidence>
<dbReference type="AlphaFoldDB" id="A0A4R6K7X2"/>
<accession>A0A4R6K7X2</accession>
<feature type="compositionally biased region" description="Low complexity" evidence="1">
    <location>
        <begin position="200"/>
        <end position="214"/>
    </location>
</feature>
<name>A0A4R6K7X2_9ACTN</name>
<proteinExistence type="predicted"/>
<feature type="region of interest" description="Disordered" evidence="1">
    <location>
        <begin position="195"/>
        <end position="214"/>
    </location>
</feature>
<dbReference type="InterPro" id="IPR021295">
    <property type="entry name" value="DUF2867"/>
</dbReference>
<comment type="caution">
    <text evidence="2">The sequence shown here is derived from an EMBL/GenBank/DDBJ whole genome shotgun (WGS) entry which is preliminary data.</text>
</comment>
<evidence type="ECO:0000313" key="3">
    <source>
        <dbReference type="Proteomes" id="UP000295388"/>
    </source>
</evidence>
<gene>
    <name evidence="2" type="ORF">EV643_11287</name>
</gene>
<dbReference type="OrthoDB" id="4551029at2"/>
<reference evidence="2 3" key="1">
    <citation type="submission" date="2019-03" db="EMBL/GenBank/DDBJ databases">
        <title>Genomic Encyclopedia of Type Strains, Phase III (KMG-III): the genomes of soil and plant-associated and newly described type strains.</title>
        <authorList>
            <person name="Whitman W."/>
        </authorList>
    </citation>
    <scope>NUCLEOTIDE SEQUENCE [LARGE SCALE GENOMIC DNA]</scope>
    <source>
        <strain evidence="2 3">VKM Ac-2527</strain>
    </source>
</reference>
<dbReference type="EMBL" id="SNWQ01000012">
    <property type="protein sequence ID" value="TDO45763.1"/>
    <property type="molecule type" value="Genomic_DNA"/>
</dbReference>
<evidence type="ECO:0000256" key="1">
    <source>
        <dbReference type="SAM" id="MobiDB-lite"/>
    </source>
</evidence>
<dbReference type="Pfam" id="PF11066">
    <property type="entry name" value="DUF2867"/>
    <property type="match status" value="1"/>
</dbReference>
<sequence length="214" mass="23624">MKLPKTAHTDLPWRIHEVAPDFTLYDVWALPTPGGPDDFPRLVRQVAGGDTADNPSWIARILFKIRWKLGELFGWDDPDSGVGSRVPRLLDRLPADLRDGPQGPELDKLPFTTVYLTDNEWAAEMANRTVHAVMHLSWVPDDDGGYRGQMAVLVKPNGLFGRAYMAAIAPFRHLIVYPPLMQGIAREWQASSAPAGTPLARARSSSKSATSTAN</sequence>
<dbReference type="Proteomes" id="UP000295388">
    <property type="component" value="Unassembled WGS sequence"/>
</dbReference>
<organism evidence="2 3">
    <name type="scientific">Kribbella caucasensis</name>
    <dbReference type="NCBI Taxonomy" id="2512215"/>
    <lineage>
        <taxon>Bacteria</taxon>
        <taxon>Bacillati</taxon>
        <taxon>Actinomycetota</taxon>
        <taxon>Actinomycetes</taxon>
        <taxon>Propionibacteriales</taxon>
        <taxon>Kribbellaceae</taxon>
        <taxon>Kribbella</taxon>
    </lineage>
</organism>
<keyword evidence="3" id="KW-1185">Reference proteome</keyword>
<dbReference type="RefSeq" id="WP_133802395.1">
    <property type="nucleotide sequence ID" value="NZ_SNWQ01000012.1"/>
</dbReference>